<feature type="active site" description="Charge relay system" evidence="2">
    <location>
        <position position="302"/>
    </location>
</feature>
<feature type="active site" description="Charge relay system" evidence="2">
    <location>
        <position position="148"/>
    </location>
</feature>
<dbReference type="InterPro" id="IPR029058">
    <property type="entry name" value="AB_hydrolase_fold"/>
</dbReference>
<keyword evidence="5" id="KW-1185">Reference proteome</keyword>
<feature type="domain" description="AB hydrolase-1" evidence="3">
    <location>
        <begin position="71"/>
        <end position="305"/>
    </location>
</feature>
<dbReference type="InterPro" id="IPR000073">
    <property type="entry name" value="AB_hydrolase_1"/>
</dbReference>
<dbReference type="RefSeq" id="WP_183719620.1">
    <property type="nucleotide sequence ID" value="NZ_JACHGO010000005.1"/>
</dbReference>
<dbReference type="GO" id="GO:0047372">
    <property type="term" value="F:monoacylglycerol lipase activity"/>
    <property type="evidence" value="ECO:0007669"/>
    <property type="project" value="TreeGrafter"/>
</dbReference>
<dbReference type="SUPFAM" id="SSF53474">
    <property type="entry name" value="alpha/beta-Hydrolases"/>
    <property type="match status" value="1"/>
</dbReference>
<comment type="caution">
    <text evidence="4">The sequence shown here is derived from an EMBL/GenBank/DDBJ whole genome shotgun (WGS) entry which is preliminary data.</text>
</comment>
<dbReference type="Gene3D" id="3.40.50.1820">
    <property type="entry name" value="alpha/beta hydrolase"/>
    <property type="match status" value="1"/>
</dbReference>
<proteinExistence type="inferred from homology"/>
<accession>A0A7W8C2Q9</accession>
<evidence type="ECO:0000313" key="5">
    <source>
        <dbReference type="Proteomes" id="UP000539075"/>
    </source>
</evidence>
<evidence type="ECO:0000256" key="1">
    <source>
        <dbReference type="ARBA" id="ARBA00010884"/>
    </source>
</evidence>
<sequence length="332" mass="37274">MPVLDSNYICPWYMTNPHVNTMWPSLFRPQFPLSPRVTRQRINTPDGDFLDVDLHPASDESGQSFGMGRGIVILSHGLEGNSRRKYILGMAAALRVLGFDVLAWNMRSCSGEPNRTSRMYHMGEIEDLSTIIRFTESFNRPLLLAGFSMGGNQICRYLGGDTVSPLIRGAIAISVPCDLAAAAPVMDGPACRVYMWYFLRTLREKVRYKAEHFPGYPSIDGLESIKTFAEFDSRFTAPTFGFSSAEDYWKKNTVLPDLPRISVPLYLLMAADDPFCAPSCYPWDTARASQHLFLEVSKHGGHVGFAQAGGMYYSEQRAQEFVRSLMDQGKIF</sequence>
<organism evidence="4 5">
    <name type="scientific">Desulfovibrio intestinalis</name>
    <dbReference type="NCBI Taxonomy" id="58621"/>
    <lineage>
        <taxon>Bacteria</taxon>
        <taxon>Pseudomonadati</taxon>
        <taxon>Thermodesulfobacteriota</taxon>
        <taxon>Desulfovibrionia</taxon>
        <taxon>Desulfovibrionales</taxon>
        <taxon>Desulfovibrionaceae</taxon>
        <taxon>Desulfovibrio</taxon>
    </lineage>
</organism>
<gene>
    <name evidence="4" type="ORF">HNQ38_001888</name>
</gene>
<dbReference type="InterPro" id="IPR050960">
    <property type="entry name" value="AB_hydrolase_4_sf"/>
</dbReference>
<dbReference type="PIRSF" id="PIRSF005211">
    <property type="entry name" value="Ab_hydro_YheT"/>
    <property type="match status" value="1"/>
</dbReference>
<dbReference type="PANTHER" id="PTHR10794">
    <property type="entry name" value="ABHYDROLASE DOMAIN-CONTAINING PROTEIN"/>
    <property type="match status" value="1"/>
</dbReference>
<reference evidence="4 5" key="1">
    <citation type="submission" date="2020-08" db="EMBL/GenBank/DDBJ databases">
        <title>Genomic Encyclopedia of Type Strains, Phase IV (KMG-IV): sequencing the most valuable type-strain genomes for metagenomic binning, comparative biology and taxonomic classification.</title>
        <authorList>
            <person name="Goeker M."/>
        </authorList>
    </citation>
    <scope>NUCLEOTIDE SEQUENCE [LARGE SCALE GENOMIC DNA]</scope>
    <source>
        <strain evidence="4 5">DSM 11275</strain>
    </source>
</reference>
<evidence type="ECO:0000259" key="3">
    <source>
        <dbReference type="Pfam" id="PF00561"/>
    </source>
</evidence>
<dbReference type="PANTHER" id="PTHR10794:SF94">
    <property type="entry name" value="ESTERASE YHET-RELATED"/>
    <property type="match status" value="1"/>
</dbReference>
<dbReference type="Proteomes" id="UP000539075">
    <property type="component" value="Unassembled WGS sequence"/>
</dbReference>
<dbReference type="Pfam" id="PF00561">
    <property type="entry name" value="Abhydrolase_1"/>
    <property type="match status" value="1"/>
</dbReference>
<dbReference type="GO" id="GO:0034338">
    <property type="term" value="F:short-chain carboxylesterase activity"/>
    <property type="evidence" value="ECO:0007669"/>
    <property type="project" value="TreeGrafter"/>
</dbReference>
<comment type="similarity">
    <text evidence="1">Belongs to the AB hydrolase superfamily. AB hydrolase 4 family.</text>
</comment>
<name>A0A7W8C2Q9_9BACT</name>
<dbReference type="AlphaFoldDB" id="A0A7W8C2Q9"/>
<feature type="active site" description="Charge relay system" evidence="2">
    <location>
        <position position="273"/>
    </location>
</feature>
<dbReference type="InterPro" id="IPR012020">
    <property type="entry name" value="ABHD4"/>
</dbReference>
<evidence type="ECO:0000256" key="2">
    <source>
        <dbReference type="PIRSR" id="PIRSR005211-1"/>
    </source>
</evidence>
<dbReference type="EMBL" id="JACHGO010000005">
    <property type="protein sequence ID" value="MBB5143788.1"/>
    <property type="molecule type" value="Genomic_DNA"/>
</dbReference>
<protein>
    <recommendedName>
        <fullName evidence="3">AB hydrolase-1 domain-containing protein</fullName>
    </recommendedName>
</protein>
<evidence type="ECO:0000313" key="4">
    <source>
        <dbReference type="EMBL" id="MBB5143788.1"/>
    </source>
</evidence>